<dbReference type="InterPro" id="IPR053331">
    <property type="entry name" value="EGF-like_comC"/>
</dbReference>
<keyword evidence="1" id="KW-1133">Transmembrane helix</keyword>
<dbReference type="InterPro" id="IPR014756">
    <property type="entry name" value="Ig_E-set"/>
</dbReference>
<dbReference type="Proteomes" id="UP000002195">
    <property type="component" value="Unassembled WGS sequence"/>
</dbReference>
<dbReference type="dictyBase" id="DDB_G0283993"/>
<name>Q54QE1_DICDI</name>
<dbReference type="InterPro" id="IPR002909">
    <property type="entry name" value="IPT_dom"/>
</dbReference>
<evidence type="ECO:0000259" key="2">
    <source>
        <dbReference type="Pfam" id="PF01833"/>
    </source>
</evidence>
<dbReference type="CDD" id="cd00603">
    <property type="entry name" value="IPT_PCSR"/>
    <property type="match status" value="1"/>
</dbReference>
<feature type="domain" description="IPT/TIG" evidence="2">
    <location>
        <begin position="592"/>
        <end position="661"/>
    </location>
</feature>
<dbReference type="HOGENOM" id="CLU_003793_0_0_1"/>
<dbReference type="InterPro" id="IPR013783">
    <property type="entry name" value="Ig-like_fold"/>
</dbReference>
<sequence length="994" mass="110219">MSIIKFNNNKISIDTLIGVYNLPPIENNNYCGLPDNFKCDINQTTILSINLSGSETNKPVFPDQIIGTFKNVSEIKISNSNVSLDFFKEYPNTLSTLTLESCGIPNFPPSLKTLKNLYMYDLLFSGNITTTSINFLSIFKLKYSSSDLISDYQFINDGNSGATKTQVIYEITMNNIHKFSKNSFAEVTIILGKYFNPDGLVNLQTINSAKLTMIDIGHFNMPMNVDGLFTFNGAQLNFKNIHFNLPNDKDNLDFTNSTKLFTQMEINNCTGLINSTGDLRVLLSSGIKFLGIIKSNLIKLPPLSFYYGKLNVFGLKGNRITGSLPDIPEPNDKQQTITLDFSENLFTGSIPQNYCYHYVNISNNFLDGQLPMCFICILNDYYLRSIVDNNDFPNFSRGSISNFPQCTGISFSSKLPITSGGNSIVNGTNFGWNSLNPKYSPYSITSNPNLDLLLSIPNKQISIGVVSYEEFEIFKKTNFTSNVFFSIPNITIKVELDVLKPVIKEVRSYPYFNSGYGFMILGTGFSYQSESSSQTIVTFGNYKCSLVSSSGNFIECIVYEKQLAERVYTITVNNNQTFLSGDYQFKFQRTYPYITAINPPTTNGGVVVVFGSYGPNHTVVDLLIGQQQCNIETMNSSVIICSIGGGSGVQNISLTVDGVNWFGLEYFRYKDQELTCPGTPPCSGNGDCLNGYCVCDGGFGGEICKQLFTDDPVVRRNDTLTQMIKNGYSFGFSITDIREIDFNGKTVRQHNFTSWSLTPDSTILKWTYVNYYSGGGEQNSIISYTIEQITGTAKTFTFAGEQFTLQPGSLKLSANISNWEYLGPLNTLQLQIQSSVKVDAAQDENECHQKSNINSNGDGVSLNYITIQKDKNVFSGRFIDKVLSDGRPTFSKVSISEQTEDSITVSISLPYCKECLIDPDFSVLLSQDDSINSCGGSSSRLKWVIPTSIILGLLGIIGIAIGAYFLLRNRLYVSRSGVIVLKKSTKSSSDSSRA</sequence>
<keyword evidence="1" id="KW-0472">Membrane</keyword>
<keyword evidence="5" id="KW-1185">Reference proteome</keyword>
<feature type="domain" description="IPT/TIG" evidence="2">
    <location>
        <begin position="511"/>
        <end position="587"/>
    </location>
</feature>
<gene>
    <name evidence="4" type="ORF">DDB_G0283993</name>
</gene>
<dbReference type="InterPro" id="IPR032675">
    <property type="entry name" value="LRR_dom_sf"/>
</dbReference>
<evidence type="ECO:0000259" key="3">
    <source>
        <dbReference type="Pfam" id="PF22933"/>
    </source>
</evidence>
<dbReference type="InterPro" id="IPR054484">
    <property type="entry name" value="ComC_SSD"/>
</dbReference>
<feature type="transmembrane region" description="Helical" evidence="1">
    <location>
        <begin position="943"/>
        <end position="967"/>
    </location>
</feature>
<reference evidence="4 5" key="1">
    <citation type="journal article" date="2005" name="Nature">
        <title>The genome of the social amoeba Dictyostelium discoideum.</title>
        <authorList>
            <consortium name="The Dictyostelium discoideum Sequencing Consortium"/>
            <person name="Eichinger L."/>
            <person name="Pachebat J.A."/>
            <person name="Glockner G."/>
            <person name="Rajandream M.A."/>
            <person name="Sucgang R."/>
            <person name="Berriman M."/>
            <person name="Song J."/>
            <person name="Olsen R."/>
            <person name="Szafranski K."/>
            <person name="Xu Q."/>
            <person name="Tunggal B."/>
            <person name="Kummerfeld S."/>
            <person name="Madera M."/>
            <person name="Konfortov B.A."/>
            <person name="Rivero F."/>
            <person name="Bankier A.T."/>
            <person name="Lehmann R."/>
            <person name="Hamlin N."/>
            <person name="Davies R."/>
            <person name="Gaudet P."/>
            <person name="Fey P."/>
            <person name="Pilcher K."/>
            <person name="Chen G."/>
            <person name="Saunders D."/>
            <person name="Sodergren E."/>
            <person name="Davis P."/>
            <person name="Kerhornou A."/>
            <person name="Nie X."/>
            <person name="Hall N."/>
            <person name="Anjard C."/>
            <person name="Hemphill L."/>
            <person name="Bason N."/>
            <person name="Farbrother P."/>
            <person name="Desany B."/>
            <person name="Just E."/>
            <person name="Morio T."/>
            <person name="Rost R."/>
            <person name="Churcher C."/>
            <person name="Cooper J."/>
            <person name="Haydock S."/>
            <person name="van Driessche N."/>
            <person name="Cronin A."/>
            <person name="Goodhead I."/>
            <person name="Muzny D."/>
            <person name="Mourier T."/>
            <person name="Pain A."/>
            <person name="Lu M."/>
            <person name="Harper D."/>
            <person name="Lindsay R."/>
            <person name="Hauser H."/>
            <person name="James K."/>
            <person name="Quiles M."/>
            <person name="Madan Babu M."/>
            <person name="Saito T."/>
            <person name="Buchrieser C."/>
            <person name="Wardroper A."/>
            <person name="Felder M."/>
            <person name="Thangavelu M."/>
            <person name="Johnson D."/>
            <person name="Knights A."/>
            <person name="Loulseged H."/>
            <person name="Mungall K."/>
            <person name="Oliver K."/>
            <person name="Price C."/>
            <person name="Quail M.A."/>
            <person name="Urushihara H."/>
            <person name="Hernandez J."/>
            <person name="Rabbinowitsch E."/>
            <person name="Steffen D."/>
            <person name="Sanders M."/>
            <person name="Ma J."/>
            <person name="Kohara Y."/>
            <person name="Sharp S."/>
            <person name="Simmonds M."/>
            <person name="Spiegler S."/>
            <person name="Tivey A."/>
            <person name="Sugano S."/>
            <person name="White B."/>
            <person name="Walker D."/>
            <person name="Woodward J."/>
            <person name="Winckler T."/>
            <person name="Tanaka Y."/>
            <person name="Shaulsky G."/>
            <person name="Schleicher M."/>
            <person name="Weinstock G."/>
            <person name="Rosenthal A."/>
            <person name="Cox E.C."/>
            <person name="Chisholm R.L."/>
            <person name="Gibbs R."/>
            <person name="Loomis W.F."/>
            <person name="Platzer M."/>
            <person name="Kay R.R."/>
            <person name="Williams J."/>
            <person name="Dear P.H."/>
            <person name="Noegel A.A."/>
            <person name="Barrell B."/>
            <person name="Kuspa A."/>
        </authorList>
    </citation>
    <scope>NUCLEOTIDE SEQUENCE [LARGE SCALE GENOMIC DNA]</scope>
    <source>
        <strain evidence="4 5">AX4</strain>
    </source>
</reference>
<dbReference type="PANTHER" id="PTHR24032:SF24">
    <property type="entry name" value="EGF-LIKE DOMAIN-CONTAINING PROTEIN-RELATED"/>
    <property type="match status" value="1"/>
</dbReference>
<dbReference type="eggNOG" id="ENOG502RF2Y">
    <property type="taxonomic scope" value="Eukaryota"/>
</dbReference>
<feature type="domain" description="ComC supersandwich" evidence="3">
    <location>
        <begin position="719"/>
        <end position="924"/>
    </location>
</feature>
<dbReference type="OMA" id="QDENECH"/>
<accession>Q54QE1</accession>
<comment type="caution">
    <text evidence="4">The sequence shown here is derived from an EMBL/GenBank/DDBJ whole genome shotgun (WGS) entry which is preliminary data.</text>
</comment>
<dbReference type="VEuPathDB" id="AmoebaDB:DDB_G0283993"/>
<evidence type="ECO:0000313" key="4">
    <source>
        <dbReference type="EMBL" id="EAL65484.1"/>
    </source>
</evidence>
<dbReference type="RefSeq" id="XP_638803.1">
    <property type="nucleotide sequence ID" value="XM_633711.1"/>
</dbReference>
<dbReference type="InParanoid" id="Q54QE1"/>
<dbReference type="KEGG" id="ddi:DDB_G0283993"/>
<dbReference type="Pfam" id="PF22933">
    <property type="entry name" value="ComC_SSD"/>
    <property type="match status" value="1"/>
</dbReference>
<dbReference type="AlphaFoldDB" id="Q54QE1"/>
<evidence type="ECO:0000313" key="5">
    <source>
        <dbReference type="Proteomes" id="UP000002195"/>
    </source>
</evidence>
<dbReference type="Pfam" id="PF01833">
    <property type="entry name" value="TIG"/>
    <property type="match status" value="2"/>
</dbReference>
<dbReference type="GeneID" id="8624327"/>
<dbReference type="PaxDb" id="44689-DDB0218553"/>
<evidence type="ECO:0008006" key="6">
    <source>
        <dbReference type="Google" id="ProtNLM"/>
    </source>
</evidence>
<organism evidence="4 5">
    <name type="scientific">Dictyostelium discoideum</name>
    <name type="common">Social amoeba</name>
    <dbReference type="NCBI Taxonomy" id="44689"/>
    <lineage>
        <taxon>Eukaryota</taxon>
        <taxon>Amoebozoa</taxon>
        <taxon>Evosea</taxon>
        <taxon>Eumycetozoa</taxon>
        <taxon>Dictyostelia</taxon>
        <taxon>Dictyosteliales</taxon>
        <taxon>Dictyosteliaceae</taxon>
        <taxon>Dictyostelium</taxon>
    </lineage>
</organism>
<proteinExistence type="predicted"/>
<dbReference type="EMBL" id="AAFI02000058">
    <property type="protein sequence ID" value="EAL65484.1"/>
    <property type="molecule type" value="Genomic_DNA"/>
</dbReference>
<dbReference type="Gene3D" id="3.80.10.10">
    <property type="entry name" value="Ribonuclease Inhibitor"/>
    <property type="match status" value="1"/>
</dbReference>
<dbReference type="PhylomeDB" id="Q54QE1"/>
<dbReference type="PANTHER" id="PTHR24032">
    <property type="entry name" value="EGF-LIKE DOMAIN-CONTAINING PROTEIN-RELATED-RELATED"/>
    <property type="match status" value="1"/>
</dbReference>
<dbReference type="CDD" id="cd00054">
    <property type="entry name" value="EGF_CA"/>
    <property type="match status" value="1"/>
</dbReference>
<dbReference type="FunCoup" id="Q54QE1">
    <property type="interactions" value="744"/>
</dbReference>
<dbReference type="Gene3D" id="2.60.40.10">
    <property type="entry name" value="Immunoglobulins"/>
    <property type="match status" value="1"/>
</dbReference>
<dbReference type="SUPFAM" id="SSF81296">
    <property type="entry name" value="E set domains"/>
    <property type="match status" value="1"/>
</dbReference>
<evidence type="ECO:0000256" key="1">
    <source>
        <dbReference type="SAM" id="Phobius"/>
    </source>
</evidence>
<keyword evidence="1" id="KW-0812">Transmembrane</keyword>
<protein>
    <recommendedName>
        <fullName evidence="6">EGF-like domain-containing protein</fullName>
    </recommendedName>
</protein>